<dbReference type="EMBL" id="CP006365">
    <property type="protein sequence ID" value="AGU14650.1"/>
    <property type="molecule type" value="Genomic_DNA"/>
</dbReference>
<dbReference type="HOGENOM" id="CLU_2116876_0_0_11"/>
<protein>
    <submittedName>
        <fullName evidence="1">Uncharacterized protein</fullName>
    </submittedName>
</protein>
<reference evidence="1 2" key="1">
    <citation type="journal article" date="2013" name="Genome Announc.">
        <title>Whole-Genome Sequence of the Clinical Strain Corynebacterium argentoratense DSM 44202, Isolated from a Human Throat Specimen.</title>
        <authorList>
            <person name="Bomholt C."/>
            <person name="Glaub A."/>
            <person name="Gravermann K."/>
            <person name="Albersmeier A."/>
            <person name="Brinkrolf K."/>
            <person name="Ruckert C."/>
            <person name="Tauch A."/>
        </authorList>
    </citation>
    <scope>NUCLEOTIDE SEQUENCE [LARGE SCALE GENOMIC DNA]</scope>
    <source>
        <strain evidence="1">DSM 44202</strain>
    </source>
</reference>
<dbReference type="KEGG" id="caz:CARG_02440"/>
<accession>U3GT78</accession>
<evidence type="ECO:0000313" key="2">
    <source>
        <dbReference type="Proteomes" id="UP000016943"/>
    </source>
</evidence>
<name>U3GT78_9CORY</name>
<dbReference type="PATRIC" id="fig|1348662.3.peg.484"/>
<keyword evidence="2" id="KW-1185">Reference proteome</keyword>
<sequence>MIQLCRAYGRPPAQGLYETGLLHAAELDAPSPGLILPNIHTRELLNELTKRVLGDQLLAHSNAANQQDTGATVEHMDDYRPLAVHNDPYSVEYDEKRHVALSGDELEPNELQEP</sequence>
<evidence type="ECO:0000313" key="1">
    <source>
        <dbReference type="EMBL" id="AGU14650.1"/>
    </source>
</evidence>
<organism evidence="1 2">
    <name type="scientific">Corynebacterium argentoratense DSM 44202</name>
    <dbReference type="NCBI Taxonomy" id="1348662"/>
    <lineage>
        <taxon>Bacteria</taxon>
        <taxon>Bacillati</taxon>
        <taxon>Actinomycetota</taxon>
        <taxon>Actinomycetes</taxon>
        <taxon>Mycobacteriales</taxon>
        <taxon>Corynebacteriaceae</taxon>
        <taxon>Corynebacterium</taxon>
    </lineage>
</organism>
<gene>
    <name evidence="1" type="ORF">CARG_02440</name>
</gene>
<dbReference type="AlphaFoldDB" id="U3GT78"/>
<dbReference type="STRING" id="1348662.CARG_02440"/>
<proteinExistence type="predicted"/>
<dbReference type="Proteomes" id="UP000016943">
    <property type="component" value="Chromosome"/>
</dbReference>